<keyword evidence="7" id="KW-1185">Reference proteome</keyword>
<accession>W5MP03</accession>
<dbReference type="GeneTree" id="ENSGT00390000002634"/>
<dbReference type="PANTHER" id="PTHR10858:SF2">
    <property type="entry name" value="DEOXYRIBONUCLEASE-2-BETA"/>
    <property type="match status" value="1"/>
</dbReference>
<dbReference type="GO" id="GO:0004531">
    <property type="term" value="F:deoxyribonuclease II activity"/>
    <property type="evidence" value="ECO:0000318"/>
    <property type="project" value="GO_Central"/>
</dbReference>
<feature type="signal peptide" evidence="5">
    <location>
        <begin position="1"/>
        <end position="30"/>
    </location>
</feature>
<dbReference type="InterPro" id="IPR004947">
    <property type="entry name" value="DNase_II"/>
</dbReference>
<dbReference type="eggNOG" id="KOG3825">
    <property type="taxonomic scope" value="Eukaryota"/>
</dbReference>
<dbReference type="InParanoid" id="W5MP03"/>
<dbReference type="STRING" id="7918.ENSLOCP00000010112"/>
<keyword evidence="5" id="KW-0732">Signal</keyword>
<dbReference type="Pfam" id="PF03265">
    <property type="entry name" value="DNase_II"/>
    <property type="match status" value="1"/>
</dbReference>
<dbReference type="EMBL" id="AHAT01026741">
    <property type="status" value="NOT_ANNOTATED_CDS"/>
    <property type="molecule type" value="Genomic_DNA"/>
</dbReference>
<evidence type="ECO:0000256" key="2">
    <source>
        <dbReference type="ARBA" id="ARBA00007527"/>
    </source>
</evidence>
<name>W5MP03_LEPOC</name>
<evidence type="ECO:0000313" key="7">
    <source>
        <dbReference type="Proteomes" id="UP000018468"/>
    </source>
</evidence>
<reference evidence="6" key="3">
    <citation type="submission" date="2025-09" db="UniProtKB">
        <authorList>
            <consortium name="Ensembl"/>
        </authorList>
    </citation>
    <scope>IDENTIFICATION</scope>
</reference>
<dbReference type="Ensembl" id="ENSLOCT00000010124.1">
    <property type="protein sequence ID" value="ENSLOCP00000010112.1"/>
    <property type="gene ID" value="ENSLOCG00000008324.1"/>
</dbReference>
<protein>
    <recommendedName>
        <fullName evidence="3">deoxyribonuclease II</fullName>
        <ecNumber evidence="3">3.1.22.1</ecNumber>
    </recommendedName>
</protein>
<evidence type="ECO:0000256" key="5">
    <source>
        <dbReference type="SAM" id="SignalP"/>
    </source>
</evidence>
<evidence type="ECO:0000313" key="6">
    <source>
        <dbReference type="Ensembl" id="ENSLOCP00000010112.1"/>
    </source>
</evidence>
<feature type="chain" id="PRO_5004866553" description="deoxyribonuclease II" evidence="5">
    <location>
        <begin position="31"/>
        <end position="365"/>
    </location>
</feature>
<dbReference type="FunCoup" id="W5MP03">
    <property type="interactions" value="105"/>
</dbReference>
<reference evidence="6" key="2">
    <citation type="submission" date="2025-08" db="UniProtKB">
        <authorList>
            <consortium name="Ensembl"/>
        </authorList>
    </citation>
    <scope>IDENTIFICATION</scope>
</reference>
<sequence>SAPVSFGIDSGIMWLFLLPAVLWSFHFSYGEISCRNEAGRPVDWFIIYKLPKYKIGSVGIGLEYMYLDPTVKEWQLSKFLVNTSQSAVGKTLEHLYQEHKHKSNNSAYMLYNDAPPSLDYIVHYGHTKGVLHFDQTQGFWLSHSVPHFPPFPERGYSWPSSGKLNGQTALCITYKSTQFSQIAEQLLYYNPRVYNCSLPEVFRHELPRMSCICEGSVKPWVQGRRMGKLLSAQGETFLSLAKSRFFVDDIYTGWAAQVLKTTLLTETWQRKEHELPSNCSLPEHVLNIKRIKLPGPVEFWSHFDHAKWCVSQEYEDQWICIGDLNREDCQQWKSGGLICSQNPVIYHAFRGAVSWFVRCRDMFKL</sequence>
<dbReference type="HOGENOM" id="CLU_053867_0_1_1"/>
<evidence type="ECO:0000256" key="4">
    <source>
        <dbReference type="ARBA" id="ARBA00022801"/>
    </source>
</evidence>
<evidence type="ECO:0000256" key="3">
    <source>
        <dbReference type="ARBA" id="ARBA00012036"/>
    </source>
</evidence>
<dbReference type="AlphaFoldDB" id="W5MP03"/>
<dbReference type="Proteomes" id="UP000018468">
    <property type="component" value="Linkage group LG10"/>
</dbReference>
<proteinExistence type="inferred from homology"/>
<dbReference type="Bgee" id="ENSLOCG00000008324">
    <property type="expression patterns" value="Expressed in pharyngeal gill and 10 other cell types or tissues"/>
</dbReference>
<organism evidence="6 7">
    <name type="scientific">Lepisosteus oculatus</name>
    <name type="common">Spotted gar</name>
    <dbReference type="NCBI Taxonomy" id="7918"/>
    <lineage>
        <taxon>Eukaryota</taxon>
        <taxon>Metazoa</taxon>
        <taxon>Chordata</taxon>
        <taxon>Craniata</taxon>
        <taxon>Vertebrata</taxon>
        <taxon>Euteleostomi</taxon>
        <taxon>Actinopterygii</taxon>
        <taxon>Neopterygii</taxon>
        <taxon>Holostei</taxon>
        <taxon>Semionotiformes</taxon>
        <taxon>Lepisosteidae</taxon>
        <taxon>Lepisosteus</taxon>
    </lineage>
</organism>
<dbReference type="OMA" id="HMPQLCA"/>
<dbReference type="EC" id="3.1.22.1" evidence="3"/>
<dbReference type="GO" id="GO:0006309">
    <property type="term" value="P:apoptotic DNA fragmentation"/>
    <property type="evidence" value="ECO:0000318"/>
    <property type="project" value="GO_Central"/>
</dbReference>
<evidence type="ECO:0000256" key="1">
    <source>
        <dbReference type="ARBA" id="ARBA00000447"/>
    </source>
</evidence>
<comment type="similarity">
    <text evidence="2">Belongs to the DNase II family.</text>
</comment>
<reference evidence="7" key="1">
    <citation type="submission" date="2011-12" db="EMBL/GenBank/DDBJ databases">
        <title>The Draft Genome of Lepisosteus oculatus.</title>
        <authorList>
            <consortium name="The Broad Institute Genome Assembly &amp; Analysis Group"/>
            <consortium name="Computational R&amp;D Group"/>
            <consortium name="and Sequencing Platform"/>
            <person name="Di Palma F."/>
            <person name="Alfoldi J."/>
            <person name="Johnson J."/>
            <person name="Berlin A."/>
            <person name="Gnerre S."/>
            <person name="Jaffe D."/>
            <person name="MacCallum I."/>
            <person name="Young S."/>
            <person name="Walker B.J."/>
            <person name="Lander E.S."/>
            <person name="Lindblad-Toh K."/>
        </authorList>
    </citation>
    <scope>NUCLEOTIDE SEQUENCE [LARGE SCALE GENOMIC DNA]</scope>
</reference>
<comment type="catalytic activity">
    <reaction evidence="1">
        <text>Endonucleolytic cleavage to nucleoside 3'-phosphates and 3'-phosphooligonucleotide end-products.</text>
        <dbReference type="EC" id="3.1.22.1"/>
    </reaction>
</comment>
<keyword evidence="4" id="KW-0378">Hydrolase</keyword>
<dbReference type="PANTHER" id="PTHR10858">
    <property type="entry name" value="DEOXYRIBONUCLEASE II"/>
    <property type="match status" value="1"/>
</dbReference>